<proteinExistence type="inferred from homology"/>
<dbReference type="OrthoDB" id="1470350at2759"/>
<protein>
    <submittedName>
        <fullName evidence="14">Cytochrome P450 monooxygenase CYP584Q1</fullName>
    </submittedName>
</protein>
<dbReference type="GO" id="GO:0016712">
    <property type="term" value="F:oxidoreductase activity, acting on paired donors, with incorporation or reduction of molecular oxygen, reduced flavin or flavoprotein as one donor, and incorporation of one atom of oxygen"/>
    <property type="evidence" value="ECO:0007669"/>
    <property type="project" value="InterPro"/>
</dbReference>
<keyword evidence="7" id="KW-1133">Transmembrane helix</keyword>
<dbReference type="AlphaFoldDB" id="A0A168FJU4"/>
<dbReference type="STRING" id="1081108.A0A168FJU4"/>
<keyword evidence="10 13" id="KW-0503">Monooxygenase</keyword>
<dbReference type="SUPFAM" id="SSF48264">
    <property type="entry name" value="Cytochrome P450"/>
    <property type="match status" value="1"/>
</dbReference>
<keyword evidence="5" id="KW-0812">Transmembrane</keyword>
<dbReference type="PRINTS" id="PR01239">
    <property type="entry name" value="EP450IICYP52"/>
</dbReference>
<keyword evidence="11" id="KW-0472">Membrane</keyword>
<dbReference type="CDD" id="cd11063">
    <property type="entry name" value="CYP52"/>
    <property type="match status" value="1"/>
</dbReference>
<evidence type="ECO:0000256" key="12">
    <source>
        <dbReference type="PIRSR" id="PIRSR602402-1"/>
    </source>
</evidence>
<evidence type="ECO:0000256" key="6">
    <source>
        <dbReference type="ARBA" id="ARBA00022723"/>
    </source>
</evidence>
<evidence type="ECO:0000256" key="3">
    <source>
        <dbReference type="ARBA" id="ARBA00010617"/>
    </source>
</evidence>
<dbReference type="InterPro" id="IPR047146">
    <property type="entry name" value="Cyt_P450_E_CYP52_fungi"/>
</dbReference>
<evidence type="ECO:0000256" key="5">
    <source>
        <dbReference type="ARBA" id="ARBA00022692"/>
    </source>
</evidence>
<reference evidence="14 15" key="1">
    <citation type="journal article" date="2016" name="Genome Biol. Evol.">
        <title>Divergent and convergent evolution of fungal pathogenicity.</title>
        <authorList>
            <person name="Shang Y."/>
            <person name="Xiao G."/>
            <person name="Zheng P."/>
            <person name="Cen K."/>
            <person name="Zhan S."/>
            <person name="Wang C."/>
        </authorList>
    </citation>
    <scope>NUCLEOTIDE SEQUENCE [LARGE SCALE GENOMIC DNA]</scope>
    <source>
        <strain evidence="14 15">RCEF 1005</strain>
    </source>
</reference>
<organism evidence="14 15">
    <name type="scientific">Akanthomyces lecanii RCEF 1005</name>
    <dbReference type="NCBI Taxonomy" id="1081108"/>
    <lineage>
        <taxon>Eukaryota</taxon>
        <taxon>Fungi</taxon>
        <taxon>Dikarya</taxon>
        <taxon>Ascomycota</taxon>
        <taxon>Pezizomycotina</taxon>
        <taxon>Sordariomycetes</taxon>
        <taxon>Hypocreomycetidae</taxon>
        <taxon>Hypocreales</taxon>
        <taxon>Cordycipitaceae</taxon>
        <taxon>Akanthomyces</taxon>
        <taxon>Cordyceps confragosa</taxon>
    </lineage>
</organism>
<evidence type="ECO:0000256" key="13">
    <source>
        <dbReference type="RuleBase" id="RU000461"/>
    </source>
</evidence>
<dbReference type="Gene3D" id="1.10.630.10">
    <property type="entry name" value="Cytochrome P450"/>
    <property type="match status" value="1"/>
</dbReference>
<dbReference type="GO" id="GO:0020037">
    <property type="term" value="F:heme binding"/>
    <property type="evidence" value="ECO:0007669"/>
    <property type="project" value="InterPro"/>
</dbReference>
<evidence type="ECO:0000256" key="8">
    <source>
        <dbReference type="ARBA" id="ARBA00023002"/>
    </source>
</evidence>
<keyword evidence="4 12" id="KW-0349">Heme</keyword>
<dbReference type="GO" id="GO:0016020">
    <property type="term" value="C:membrane"/>
    <property type="evidence" value="ECO:0007669"/>
    <property type="project" value="UniProtKB-SubCell"/>
</dbReference>
<dbReference type="Pfam" id="PF00067">
    <property type="entry name" value="p450"/>
    <property type="match status" value="1"/>
</dbReference>
<feature type="binding site" description="axial binding residue" evidence="12">
    <location>
        <position position="474"/>
    </location>
    <ligand>
        <name>heme</name>
        <dbReference type="ChEBI" id="CHEBI:30413"/>
    </ligand>
    <ligandPart>
        <name>Fe</name>
        <dbReference type="ChEBI" id="CHEBI:18248"/>
    </ligandPart>
</feature>
<keyword evidence="15" id="KW-1185">Reference proteome</keyword>
<comment type="similarity">
    <text evidence="3 13">Belongs to the cytochrome P450 family.</text>
</comment>
<evidence type="ECO:0000313" key="14">
    <source>
        <dbReference type="EMBL" id="OAA75284.1"/>
    </source>
</evidence>
<dbReference type="InterPro" id="IPR036396">
    <property type="entry name" value="Cyt_P450_sf"/>
</dbReference>
<dbReference type="PRINTS" id="PR00464">
    <property type="entry name" value="EP450II"/>
</dbReference>
<evidence type="ECO:0000313" key="15">
    <source>
        <dbReference type="Proteomes" id="UP000076881"/>
    </source>
</evidence>
<dbReference type="InterPro" id="IPR001128">
    <property type="entry name" value="Cyt_P450"/>
</dbReference>
<keyword evidence="6 12" id="KW-0479">Metal-binding</keyword>
<gene>
    <name evidence="14" type="ORF">LEL_07272</name>
</gene>
<evidence type="ECO:0000256" key="4">
    <source>
        <dbReference type="ARBA" id="ARBA00022617"/>
    </source>
</evidence>
<dbReference type="GO" id="GO:0005506">
    <property type="term" value="F:iron ion binding"/>
    <property type="evidence" value="ECO:0007669"/>
    <property type="project" value="InterPro"/>
</dbReference>
<dbReference type="InterPro" id="IPR017972">
    <property type="entry name" value="Cyt_P450_CS"/>
</dbReference>
<evidence type="ECO:0000256" key="9">
    <source>
        <dbReference type="ARBA" id="ARBA00023004"/>
    </source>
</evidence>
<dbReference type="Proteomes" id="UP000076881">
    <property type="component" value="Unassembled WGS sequence"/>
</dbReference>
<keyword evidence="9 12" id="KW-0408">Iron</keyword>
<dbReference type="PANTHER" id="PTHR24287">
    <property type="entry name" value="P450, PUTATIVE (EUROFUNG)-RELATED"/>
    <property type="match status" value="1"/>
</dbReference>
<dbReference type="EMBL" id="AZHF01000005">
    <property type="protein sequence ID" value="OAA75284.1"/>
    <property type="molecule type" value="Genomic_DNA"/>
</dbReference>
<comment type="subcellular location">
    <subcellularLocation>
        <location evidence="2">Membrane</location>
        <topology evidence="2">Single-pass membrane protein</topology>
    </subcellularLocation>
</comment>
<dbReference type="InterPro" id="IPR002974">
    <property type="entry name" value="Cyt_P450_E_CYP52_ascomycetes"/>
</dbReference>
<evidence type="ECO:0000256" key="11">
    <source>
        <dbReference type="ARBA" id="ARBA00023136"/>
    </source>
</evidence>
<evidence type="ECO:0000256" key="1">
    <source>
        <dbReference type="ARBA" id="ARBA00001971"/>
    </source>
</evidence>
<evidence type="ECO:0000256" key="10">
    <source>
        <dbReference type="ARBA" id="ARBA00023033"/>
    </source>
</evidence>
<comment type="caution">
    <text evidence="14">The sequence shown here is derived from an EMBL/GenBank/DDBJ whole genome shotgun (WGS) entry which is preliminary data.</text>
</comment>
<comment type="cofactor">
    <cofactor evidence="1 12">
        <name>heme</name>
        <dbReference type="ChEBI" id="CHEBI:30413"/>
    </cofactor>
</comment>
<dbReference type="InterPro" id="IPR002402">
    <property type="entry name" value="Cyt_P450_E_grp-II"/>
</dbReference>
<evidence type="ECO:0000256" key="7">
    <source>
        <dbReference type="ARBA" id="ARBA00022989"/>
    </source>
</evidence>
<dbReference type="PANTHER" id="PTHR24287:SF17">
    <property type="entry name" value="P450, PUTATIVE (EUROFUNG)-RELATED"/>
    <property type="match status" value="1"/>
</dbReference>
<dbReference type="PROSITE" id="PS00086">
    <property type="entry name" value="CYTOCHROME_P450"/>
    <property type="match status" value="1"/>
</dbReference>
<sequence length="527" mass="59571">MAAGHLESAAAHLGEHPLRDVALLSVLVILGYRVFRYLTAYLTLSRAYALNNCERPPAYPHKDPIFGLDALLANMAAARDSAFTSASAQRYHDLGAHTYYTWIQGRQTVHTAEPENVKALLATRWKDYSIAARKAILGGLLGRGIFVIEGDEWTHARARLRPNFAKEQVADLAMLERHVQELFKVLPRDAAAVVDLQEYFLRFTLDSASEFLFGHSTNTLVRPSARDQAFGEAFTFSLFNITQKMRRGPLNRFYRQDPREDESRRICRDYVGTFVDEAMALRAKMKSGGLDDDKDQDGSSDEQPQRYYFLKEVAKTMDDREHICDELLSMMAAGRDTTASLFSSVFHVLSRRPDIWRKLRNEIQDLHSQPPSYEQLRNLKYAKYIINETLRLYPPVFQNGRRAVRDTILPTGGGPNGTSPIFVPAGCGVVYSAWTMHRRKDLYGADASKFRPERWATQRHGWDYVPFGGGPRICLGQQYALTEAAYVMVRMAQEFASVVTADNAPWTELIALTLSIKGGVNCKLIRA</sequence>
<dbReference type="PRINTS" id="PR00385">
    <property type="entry name" value="P450"/>
</dbReference>
<evidence type="ECO:0000256" key="2">
    <source>
        <dbReference type="ARBA" id="ARBA00004167"/>
    </source>
</evidence>
<accession>A0A168FJU4</accession>
<keyword evidence="8 13" id="KW-0560">Oxidoreductase</keyword>
<name>A0A168FJU4_CORDF</name>